<dbReference type="InterPro" id="IPR025710">
    <property type="entry name" value="SoxA"/>
</dbReference>
<keyword evidence="9" id="KW-0732">Signal</keyword>
<dbReference type="AlphaFoldDB" id="A0A437QYX0"/>
<dbReference type="EMBL" id="SADE01000001">
    <property type="protein sequence ID" value="RVU39712.1"/>
    <property type="molecule type" value="Genomic_DNA"/>
</dbReference>
<feature type="binding site" description="covalent" evidence="21">
    <location>
        <position position="63"/>
    </location>
    <ligand>
        <name>heme c</name>
        <dbReference type="ChEBI" id="CHEBI:61717"/>
        <label>1</label>
    </ligand>
</feature>
<feature type="binding site" description="covalent" evidence="21">
    <location>
        <position position="60"/>
    </location>
    <ligand>
        <name>heme c</name>
        <dbReference type="ChEBI" id="CHEBI:61717"/>
        <label>1</label>
    </ligand>
</feature>
<evidence type="ECO:0000256" key="13">
    <source>
        <dbReference type="ARBA" id="ARBA00025746"/>
    </source>
</evidence>
<feature type="binding site" description="axial binding residue" evidence="22">
    <location>
        <position position="98"/>
    </location>
    <ligand>
        <name>heme c</name>
        <dbReference type="ChEBI" id="CHEBI:61717"/>
        <label>1</label>
    </ligand>
    <ligandPart>
        <name>Fe</name>
        <dbReference type="ChEBI" id="CHEBI:18248"/>
    </ligandPart>
</feature>
<dbReference type="Gene3D" id="1.10.760.10">
    <property type="entry name" value="Cytochrome c-like domain"/>
    <property type="match status" value="2"/>
</dbReference>
<evidence type="ECO:0000256" key="21">
    <source>
        <dbReference type="PIRSR" id="PIRSR038455-2"/>
    </source>
</evidence>
<dbReference type="Pfam" id="PF21342">
    <property type="entry name" value="SoxA-TsdA_cyt-c"/>
    <property type="match status" value="2"/>
</dbReference>
<evidence type="ECO:0000256" key="5">
    <source>
        <dbReference type="ARBA" id="ARBA00022448"/>
    </source>
</evidence>
<feature type="binding site" description="axial binding residue" evidence="22">
    <location>
        <position position="64"/>
    </location>
    <ligand>
        <name>heme c</name>
        <dbReference type="ChEBI" id="CHEBI:61717"/>
        <label>1</label>
    </ligand>
    <ligandPart>
        <name>Fe</name>
        <dbReference type="ChEBI" id="CHEBI:18248"/>
    </ligandPart>
</feature>
<evidence type="ECO:0000256" key="3">
    <source>
        <dbReference type="ARBA" id="ARBA00012408"/>
    </source>
</evidence>
<evidence type="ECO:0000256" key="17">
    <source>
        <dbReference type="ARBA" id="ARBA00032318"/>
    </source>
</evidence>
<feature type="binding site" description="axial binding residue" evidence="22">
    <location>
        <position position="166"/>
    </location>
    <ligand>
        <name>heme c</name>
        <dbReference type="ChEBI" id="CHEBI:61717"/>
        <label>2</label>
    </ligand>
    <ligandPart>
        <name>Fe</name>
        <dbReference type="ChEBI" id="CHEBI:18248"/>
    </ligandPart>
</feature>
<comment type="similarity">
    <text evidence="13">Belongs to the SoxA family.</text>
</comment>
<evidence type="ECO:0000313" key="24">
    <source>
        <dbReference type="EMBL" id="RVU39712.1"/>
    </source>
</evidence>
<evidence type="ECO:0000256" key="9">
    <source>
        <dbReference type="ARBA" id="ARBA00022729"/>
    </source>
</evidence>
<comment type="catalytic activity">
    <reaction evidence="19">
        <text>S-sulfanyl-L-cysteinyl-[SoxY protein] + thiosulfate + 2 Fe(III)-[cytochrome c] = S-(2-sulfodisulfanyl)-L-cysteinyl-[SoxY protein] + 2 Fe(II)-[cytochrome c] + 2 H(+)</text>
        <dbReference type="Rhea" id="RHEA:51224"/>
        <dbReference type="Rhea" id="RHEA-COMP:10350"/>
        <dbReference type="Rhea" id="RHEA-COMP:14399"/>
        <dbReference type="Rhea" id="RHEA-COMP:14689"/>
        <dbReference type="Rhea" id="RHEA-COMP:14690"/>
        <dbReference type="ChEBI" id="CHEBI:15378"/>
        <dbReference type="ChEBI" id="CHEBI:29033"/>
        <dbReference type="ChEBI" id="CHEBI:29034"/>
        <dbReference type="ChEBI" id="CHEBI:33542"/>
        <dbReference type="ChEBI" id="CHEBI:61963"/>
        <dbReference type="ChEBI" id="CHEBI:140664"/>
        <dbReference type="EC" id="2.8.5.2"/>
    </reaction>
</comment>
<keyword evidence="11" id="KW-0249">Electron transport</keyword>
<evidence type="ECO:0000256" key="4">
    <source>
        <dbReference type="ARBA" id="ARBA00019364"/>
    </source>
</evidence>
<keyword evidence="10" id="KW-0574">Periplasm</keyword>
<evidence type="ECO:0000256" key="8">
    <source>
        <dbReference type="ARBA" id="ARBA00022723"/>
    </source>
</evidence>
<gene>
    <name evidence="24" type="primary">soxA</name>
    <name evidence="24" type="ORF">EOI86_02410</name>
</gene>
<evidence type="ECO:0000256" key="6">
    <source>
        <dbReference type="ARBA" id="ARBA00022617"/>
    </source>
</evidence>
<evidence type="ECO:0000256" key="20">
    <source>
        <dbReference type="PIRSR" id="PIRSR038455-1"/>
    </source>
</evidence>
<organism evidence="24 25">
    <name type="scientific">Hwanghaeella grinnelliae</name>
    <dbReference type="NCBI Taxonomy" id="2500179"/>
    <lineage>
        <taxon>Bacteria</taxon>
        <taxon>Pseudomonadati</taxon>
        <taxon>Pseudomonadota</taxon>
        <taxon>Alphaproteobacteria</taxon>
        <taxon>Rhodospirillales</taxon>
        <taxon>Rhodospirillaceae</taxon>
        <taxon>Hwanghaeella</taxon>
    </lineage>
</organism>
<evidence type="ECO:0000256" key="16">
    <source>
        <dbReference type="ARBA" id="ARBA00032236"/>
    </source>
</evidence>
<feature type="binding site" description="covalent" evidence="21">
    <location>
        <position position="203"/>
    </location>
    <ligand>
        <name>heme c</name>
        <dbReference type="ChEBI" id="CHEBI:61717"/>
        <label>2</label>
    </ligand>
</feature>
<dbReference type="EC" id="2.8.5.2" evidence="3"/>
<comment type="catalytic activity">
    <reaction evidence="18">
        <text>L-cysteinyl-[SoxY protein] + thiosulfate + 2 Fe(III)-[cytochrome c] = S-sulfosulfanyl-L-cysteinyl-[SoxY protein] + 2 Fe(II)-[cytochrome c] + 2 H(+)</text>
        <dbReference type="Rhea" id="RHEA:56720"/>
        <dbReference type="Rhea" id="RHEA-COMP:10350"/>
        <dbReference type="Rhea" id="RHEA-COMP:14328"/>
        <dbReference type="Rhea" id="RHEA-COMP:14399"/>
        <dbReference type="Rhea" id="RHEA-COMP:14691"/>
        <dbReference type="ChEBI" id="CHEBI:15378"/>
        <dbReference type="ChEBI" id="CHEBI:29033"/>
        <dbReference type="ChEBI" id="CHEBI:29034"/>
        <dbReference type="ChEBI" id="CHEBI:29950"/>
        <dbReference type="ChEBI" id="CHEBI:33542"/>
        <dbReference type="ChEBI" id="CHEBI:139321"/>
        <dbReference type="EC" id="2.8.5.2"/>
    </reaction>
</comment>
<dbReference type="GO" id="GO:0046872">
    <property type="term" value="F:metal ion binding"/>
    <property type="evidence" value="ECO:0007669"/>
    <property type="project" value="UniProtKB-KW"/>
</dbReference>
<evidence type="ECO:0000313" key="25">
    <source>
        <dbReference type="Proteomes" id="UP000287447"/>
    </source>
</evidence>
<feature type="domain" description="Cytochrome c" evidence="23">
    <location>
        <begin position="44"/>
        <end position="131"/>
    </location>
</feature>
<dbReference type="FunFam" id="1.10.760.10:FF:000030">
    <property type="entry name" value="L-cysteine S-thiosulfotransferase subunit SoxA"/>
    <property type="match status" value="1"/>
</dbReference>
<evidence type="ECO:0000256" key="18">
    <source>
        <dbReference type="ARBA" id="ARBA00048077"/>
    </source>
</evidence>
<comment type="subcellular location">
    <subcellularLocation>
        <location evidence="1">Periplasm</location>
    </subcellularLocation>
</comment>
<dbReference type="GO" id="GO:0016669">
    <property type="term" value="F:oxidoreductase activity, acting on a sulfur group of donors, cytochrome as acceptor"/>
    <property type="evidence" value="ECO:0007669"/>
    <property type="project" value="InterPro"/>
</dbReference>
<feature type="binding site" description="covalent" evidence="21">
    <location>
        <position position="165"/>
    </location>
    <ligand>
        <name>heme c</name>
        <dbReference type="ChEBI" id="CHEBI:61717"/>
        <label>2</label>
    </ligand>
</feature>
<comment type="subunit">
    <text evidence="2">Heterodimer of SoxA and SoxX.</text>
</comment>
<dbReference type="GO" id="GO:0016740">
    <property type="term" value="F:transferase activity"/>
    <property type="evidence" value="ECO:0007669"/>
    <property type="project" value="UniProtKB-KW"/>
</dbReference>
<evidence type="ECO:0000256" key="19">
    <source>
        <dbReference type="ARBA" id="ARBA00048423"/>
    </source>
</evidence>
<dbReference type="GO" id="GO:0009055">
    <property type="term" value="F:electron transfer activity"/>
    <property type="evidence" value="ECO:0007669"/>
    <property type="project" value="InterPro"/>
</dbReference>
<dbReference type="OrthoDB" id="7916986at2"/>
<feature type="active site" description="Cysteine persulfide intermediate" evidence="20">
    <location>
        <position position="207"/>
    </location>
</feature>
<keyword evidence="7" id="KW-0808">Transferase</keyword>
<dbReference type="InterPro" id="IPR036909">
    <property type="entry name" value="Cyt_c-like_dom_sf"/>
</dbReference>
<evidence type="ECO:0000256" key="15">
    <source>
        <dbReference type="ARBA" id="ARBA00030833"/>
    </source>
</evidence>
<evidence type="ECO:0000256" key="11">
    <source>
        <dbReference type="ARBA" id="ARBA00022982"/>
    </source>
</evidence>
<dbReference type="InterPro" id="IPR009056">
    <property type="entry name" value="Cyt_c-like_dom"/>
</dbReference>
<reference evidence="25" key="1">
    <citation type="submission" date="2019-01" db="EMBL/GenBank/DDBJ databases">
        <title>Gri0909 isolated from a small marine red alga.</title>
        <authorList>
            <person name="Kim J."/>
            <person name="Jeong S.E."/>
            <person name="Jeon C.O."/>
        </authorList>
    </citation>
    <scope>NUCLEOTIDE SEQUENCE [LARGE SCALE GENOMIC DNA]</scope>
    <source>
        <strain evidence="25">Gri0909</strain>
    </source>
</reference>
<keyword evidence="6 21" id="KW-0349">Heme</keyword>
<dbReference type="PIRSF" id="PIRSF038455">
    <property type="entry name" value="SoxA"/>
    <property type="match status" value="1"/>
</dbReference>
<comment type="caution">
    <text evidence="24">The sequence shown here is derived from an EMBL/GenBank/DDBJ whole genome shotgun (WGS) entry which is preliminary data.</text>
</comment>
<dbReference type="GO" id="GO:0019417">
    <property type="term" value="P:sulfur oxidation"/>
    <property type="evidence" value="ECO:0007669"/>
    <property type="project" value="InterPro"/>
</dbReference>
<dbReference type="GO" id="GO:0070069">
    <property type="term" value="C:cytochrome complex"/>
    <property type="evidence" value="ECO:0007669"/>
    <property type="project" value="InterPro"/>
</dbReference>
<accession>A0A437QYX0</accession>
<keyword evidence="5" id="KW-0813">Transport</keyword>
<keyword evidence="8 22" id="KW-0479">Metal-binding</keyword>
<evidence type="ECO:0000256" key="14">
    <source>
        <dbReference type="ARBA" id="ARBA00030174"/>
    </source>
</evidence>
<dbReference type="SUPFAM" id="SSF46626">
    <property type="entry name" value="Cytochrome c"/>
    <property type="match status" value="2"/>
</dbReference>
<name>A0A437QYX0_9PROT</name>
<protein>
    <recommendedName>
        <fullName evidence="4">L-cysteine S-thiosulfotransferase subunit SoxA</fullName>
        <ecNumber evidence="3">2.8.5.2</ecNumber>
    </recommendedName>
    <alternativeName>
        <fullName evidence="16">Protein SoxA</fullName>
    </alternativeName>
    <alternativeName>
        <fullName evidence="17">SoxAX cytochrome complex subunit A</fullName>
    </alternativeName>
    <alternativeName>
        <fullName evidence="15">Sulfur oxidizing protein A</fullName>
    </alternativeName>
    <alternativeName>
        <fullName evidence="14">Thiosulfate-oxidizing multienzyme system protein SoxA</fullName>
    </alternativeName>
</protein>
<sequence>MKTYPAPEGHPLSEIISGYEFRTPETQALQDDDFENPAFLWVDQGEELWNTADGTAGKACADCHGNASESMKMVGATFPKWDAKNNRPVNIELQINQCRTEQMGADAWKYESSEMIGMTSFVRTQSRGEPVNVDFSEGDMEAWKAKGKDLYYTRFGQLDLACSNCHEDNYGNQIRSDLLSQGQSNGFPTYRLKWQGVGTLHRRFKGCMDQVRAKPYKRGSDEFLALEVYLAYRGVGLPVEAPALRN</sequence>
<dbReference type="Proteomes" id="UP000287447">
    <property type="component" value="Unassembled WGS sequence"/>
</dbReference>
<evidence type="ECO:0000256" key="1">
    <source>
        <dbReference type="ARBA" id="ARBA00004418"/>
    </source>
</evidence>
<keyword evidence="12 22" id="KW-0408">Iron</keyword>
<feature type="binding site" description="axial binding residue" evidence="22">
    <location>
        <position position="207"/>
    </location>
    <ligand>
        <name>heme c</name>
        <dbReference type="ChEBI" id="CHEBI:61717"/>
        <label>2</label>
    </ligand>
    <ligandPart>
        <name>Fe</name>
        <dbReference type="ChEBI" id="CHEBI:18248"/>
    </ligandPart>
</feature>
<keyword evidence="25" id="KW-1185">Reference proteome</keyword>
<evidence type="ECO:0000256" key="2">
    <source>
        <dbReference type="ARBA" id="ARBA00011530"/>
    </source>
</evidence>
<dbReference type="NCBIfam" id="TIGR04484">
    <property type="entry name" value="thiosulf_SoxA"/>
    <property type="match status" value="1"/>
</dbReference>
<evidence type="ECO:0000256" key="12">
    <source>
        <dbReference type="ARBA" id="ARBA00023004"/>
    </source>
</evidence>
<proteinExistence type="inferred from homology"/>
<feature type="domain" description="Cytochrome c" evidence="23">
    <location>
        <begin position="146"/>
        <end position="239"/>
    </location>
</feature>
<comment type="cofactor">
    <cofactor evidence="21">
        <name>heme</name>
        <dbReference type="ChEBI" id="CHEBI:30413"/>
    </cofactor>
    <text evidence="21">Binds 2 heme groups per subunit.</text>
</comment>
<dbReference type="GO" id="GO:0042597">
    <property type="term" value="C:periplasmic space"/>
    <property type="evidence" value="ECO:0007669"/>
    <property type="project" value="UniProtKB-SubCell"/>
</dbReference>
<evidence type="ECO:0000256" key="7">
    <source>
        <dbReference type="ARBA" id="ARBA00022679"/>
    </source>
</evidence>
<feature type="binding site" description="covalent" evidence="21">
    <location>
        <position position="162"/>
    </location>
    <ligand>
        <name>heme c</name>
        <dbReference type="ChEBI" id="CHEBI:61717"/>
        <label>2</label>
    </ligand>
</feature>
<dbReference type="GO" id="GO:0020037">
    <property type="term" value="F:heme binding"/>
    <property type="evidence" value="ECO:0007669"/>
    <property type="project" value="InterPro"/>
</dbReference>
<evidence type="ECO:0000256" key="10">
    <source>
        <dbReference type="ARBA" id="ARBA00022764"/>
    </source>
</evidence>
<evidence type="ECO:0000256" key="22">
    <source>
        <dbReference type="PIRSR" id="PIRSR038455-3"/>
    </source>
</evidence>
<evidence type="ECO:0000259" key="23">
    <source>
        <dbReference type="Pfam" id="PF21342"/>
    </source>
</evidence>